<evidence type="ECO:0000313" key="2">
    <source>
        <dbReference type="EMBL" id="RKX70410.1"/>
    </source>
</evidence>
<protein>
    <submittedName>
        <fullName evidence="2">Uncharacterized protein</fullName>
    </submittedName>
</protein>
<proteinExistence type="predicted"/>
<name>A0A660SKC8_UNCW3</name>
<keyword evidence="1" id="KW-0812">Transmembrane</keyword>
<comment type="caution">
    <text evidence="2">The sequence shown here is derived from an EMBL/GenBank/DDBJ whole genome shotgun (WGS) entry which is preliminary data.</text>
</comment>
<accession>A0A660SKC8</accession>
<dbReference type="EMBL" id="QNBE01000040">
    <property type="protein sequence ID" value="RKX70410.1"/>
    <property type="molecule type" value="Genomic_DNA"/>
</dbReference>
<evidence type="ECO:0000256" key="1">
    <source>
        <dbReference type="SAM" id="Phobius"/>
    </source>
</evidence>
<feature type="transmembrane region" description="Helical" evidence="1">
    <location>
        <begin position="85"/>
        <end position="108"/>
    </location>
</feature>
<reference evidence="2 3" key="1">
    <citation type="submission" date="2018-06" db="EMBL/GenBank/DDBJ databases">
        <title>Extensive metabolic versatility and redundancy in microbially diverse, dynamic hydrothermal sediments.</title>
        <authorList>
            <person name="Dombrowski N."/>
            <person name="Teske A."/>
            <person name="Baker B.J."/>
        </authorList>
    </citation>
    <scope>NUCLEOTIDE SEQUENCE [LARGE SCALE GENOMIC DNA]</scope>
    <source>
        <strain evidence="2">B36_G15</strain>
    </source>
</reference>
<organism evidence="2 3">
    <name type="scientific">candidate division WOR-3 bacterium</name>
    <dbReference type="NCBI Taxonomy" id="2052148"/>
    <lineage>
        <taxon>Bacteria</taxon>
        <taxon>Bacteria division WOR-3</taxon>
    </lineage>
</organism>
<feature type="transmembrane region" description="Helical" evidence="1">
    <location>
        <begin position="20"/>
        <end position="39"/>
    </location>
</feature>
<evidence type="ECO:0000313" key="3">
    <source>
        <dbReference type="Proteomes" id="UP000268469"/>
    </source>
</evidence>
<sequence length="114" mass="12578">MIFGLTPGEYQGLVVIPNYLFIIGGVLLWVGFLFLGVIAKRYEIVLGERTNWQFMMIAPTGILIFTILEFYAVVINGLIRMPATIAAVAYLLLLISGVLSFLGCFRFLTVVKGG</sequence>
<keyword evidence="1" id="KW-1133">Transmembrane helix</keyword>
<keyword evidence="1" id="KW-0472">Membrane</keyword>
<dbReference type="Proteomes" id="UP000268469">
    <property type="component" value="Unassembled WGS sequence"/>
</dbReference>
<feature type="transmembrane region" description="Helical" evidence="1">
    <location>
        <begin position="60"/>
        <end position="79"/>
    </location>
</feature>
<gene>
    <name evidence="2" type="ORF">DRP53_05080</name>
</gene>
<dbReference type="AlphaFoldDB" id="A0A660SKC8"/>